<dbReference type="AlphaFoldDB" id="A0AAD9PQ70"/>
<sequence length="196" mass="22907">MSFLNPCINPELPLTNSIEETELRTTVDKNKQTALSNDVGKETAMPHYQNTNKRQERLDSSRAVNEYNNDDLFLNRKTSSTPKPLSTEDEETLPLSDVCLTWAVTADDVWCTKTTERENGRQNDETTVWRAIDRIREHIIQLNQTNDETTVWRAIERNREDIIQLNQMIRKELEDVTSKYKQIKTRLGAQINRKRI</sequence>
<organism evidence="2 3">
    <name type="scientific">Acropora cervicornis</name>
    <name type="common">Staghorn coral</name>
    <dbReference type="NCBI Taxonomy" id="6130"/>
    <lineage>
        <taxon>Eukaryota</taxon>
        <taxon>Metazoa</taxon>
        <taxon>Cnidaria</taxon>
        <taxon>Anthozoa</taxon>
        <taxon>Hexacorallia</taxon>
        <taxon>Scleractinia</taxon>
        <taxon>Astrocoeniina</taxon>
        <taxon>Acroporidae</taxon>
        <taxon>Acropora</taxon>
    </lineage>
</organism>
<dbReference type="Proteomes" id="UP001249851">
    <property type="component" value="Unassembled WGS sequence"/>
</dbReference>
<protein>
    <submittedName>
        <fullName evidence="2">Uncharacterized protein</fullName>
    </submittedName>
</protein>
<evidence type="ECO:0000313" key="3">
    <source>
        <dbReference type="Proteomes" id="UP001249851"/>
    </source>
</evidence>
<reference evidence="2" key="2">
    <citation type="journal article" date="2023" name="Science">
        <title>Genomic signatures of disease resistance in endangered staghorn corals.</title>
        <authorList>
            <person name="Vollmer S.V."/>
            <person name="Selwyn J.D."/>
            <person name="Despard B.A."/>
            <person name="Roesel C.L."/>
        </authorList>
    </citation>
    <scope>NUCLEOTIDE SEQUENCE</scope>
    <source>
        <strain evidence="2">K2</strain>
    </source>
</reference>
<feature type="region of interest" description="Disordered" evidence="1">
    <location>
        <begin position="27"/>
        <end position="61"/>
    </location>
</feature>
<dbReference type="EMBL" id="JARQWQ010000229">
    <property type="protein sequence ID" value="KAK2546998.1"/>
    <property type="molecule type" value="Genomic_DNA"/>
</dbReference>
<evidence type="ECO:0000313" key="2">
    <source>
        <dbReference type="EMBL" id="KAK2546998.1"/>
    </source>
</evidence>
<evidence type="ECO:0000256" key="1">
    <source>
        <dbReference type="SAM" id="MobiDB-lite"/>
    </source>
</evidence>
<name>A0AAD9PQ70_ACRCE</name>
<reference evidence="2" key="1">
    <citation type="journal article" date="2023" name="G3 (Bethesda)">
        <title>Whole genome assembly and annotation of the endangered Caribbean coral Acropora cervicornis.</title>
        <authorList>
            <person name="Selwyn J.D."/>
            <person name="Vollmer S.V."/>
        </authorList>
    </citation>
    <scope>NUCLEOTIDE SEQUENCE</scope>
    <source>
        <strain evidence="2">K2</strain>
    </source>
</reference>
<keyword evidence="3" id="KW-1185">Reference proteome</keyword>
<accession>A0AAD9PQ70</accession>
<proteinExistence type="predicted"/>
<gene>
    <name evidence="2" type="ORF">P5673_033238</name>
</gene>
<comment type="caution">
    <text evidence="2">The sequence shown here is derived from an EMBL/GenBank/DDBJ whole genome shotgun (WGS) entry which is preliminary data.</text>
</comment>